<proteinExistence type="predicted"/>
<organism evidence="1">
    <name type="scientific">marine sediment metagenome</name>
    <dbReference type="NCBI Taxonomy" id="412755"/>
    <lineage>
        <taxon>unclassified sequences</taxon>
        <taxon>metagenomes</taxon>
        <taxon>ecological metagenomes</taxon>
    </lineage>
</organism>
<protein>
    <submittedName>
        <fullName evidence="1">Uncharacterized protein</fullName>
    </submittedName>
</protein>
<dbReference type="EMBL" id="LAZR01009721">
    <property type="protein sequence ID" value="KKM70954.1"/>
    <property type="molecule type" value="Genomic_DNA"/>
</dbReference>
<evidence type="ECO:0000313" key="1">
    <source>
        <dbReference type="EMBL" id="KKM70954.1"/>
    </source>
</evidence>
<name>A0A0F9JMA3_9ZZZZ</name>
<sequence length="138" mass="16124">MTTNTPKRTETDQAVRVRTLERRNRKLQERLNRISNAMVGNQRIWQLDRLAMELEVGADLLEKVIADDLAMSGTKDDGKMMSSDDRYMAYVRVEMLRADALFIRRLEWDLGELHVAVRGDTNRRGGRYDQSQWKGKRP</sequence>
<accession>A0A0F9JMA3</accession>
<gene>
    <name evidence="1" type="ORF">LCGC14_1435480</name>
</gene>
<reference evidence="1" key="1">
    <citation type="journal article" date="2015" name="Nature">
        <title>Complex archaea that bridge the gap between prokaryotes and eukaryotes.</title>
        <authorList>
            <person name="Spang A."/>
            <person name="Saw J.H."/>
            <person name="Jorgensen S.L."/>
            <person name="Zaremba-Niedzwiedzka K."/>
            <person name="Martijn J."/>
            <person name="Lind A.E."/>
            <person name="van Eijk R."/>
            <person name="Schleper C."/>
            <person name="Guy L."/>
            <person name="Ettema T.J."/>
        </authorList>
    </citation>
    <scope>NUCLEOTIDE SEQUENCE</scope>
</reference>
<dbReference type="AlphaFoldDB" id="A0A0F9JMA3"/>
<comment type="caution">
    <text evidence="1">The sequence shown here is derived from an EMBL/GenBank/DDBJ whole genome shotgun (WGS) entry which is preliminary data.</text>
</comment>